<proteinExistence type="inferred from homology"/>
<sequence length="260" mass="28732">MAEGSSEISIESESENLKKINETELPNDFEPGLSSDSMLLPSGSFDEEDHLSVSDTYDDRRLSNISKIEKSVRETTDEYIPPEEPDMEQKFLGKEEVDILFTITVDVWGSCRYGEEDKLVTLMGVIQALVSVVQGSGDLLRGFSTADKFVGFLVRPPLVLAGVSSMPLNQIHAQLGYLHSQILAMLTLTRLRGIFEKRRNYDLRRLLGTDSARLLNCLVDSMQEDPAFLLGAVRCLPLDGAVRDAVGQAIVNGCSKEKVS</sequence>
<dbReference type="EMBL" id="CP092865">
    <property type="protein sequence ID" value="UYV65138.1"/>
    <property type="molecule type" value="Genomic_DNA"/>
</dbReference>
<protein>
    <recommendedName>
        <fullName evidence="1">Vacuolar fusion protein MON1 homolog</fullName>
    </recommendedName>
</protein>
<evidence type="ECO:0000313" key="4">
    <source>
        <dbReference type="EMBL" id="UYV65138.1"/>
    </source>
</evidence>
<name>A0ABY6K984_9ARAC</name>
<dbReference type="InterPro" id="IPR043972">
    <property type="entry name" value="FUZ/MON1/HPS1_longin_1"/>
</dbReference>
<reference evidence="4 5" key="1">
    <citation type="submission" date="2022-01" db="EMBL/GenBank/DDBJ databases">
        <title>A chromosomal length assembly of Cordylochernes scorpioides.</title>
        <authorList>
            <person name="Zeh D."/>
            <person name="Zeh J."/>
        </authorList>
    </citation>
    <scope>NUCLEOTIDE SEQUENCE [LARGE SCALE GENOMIC DNA]</scope>
    <source>
        <strain evidence="4">IN4F17</strain>
        <tissue evidence="4">Whole Body</tissue>
    </source>
</reference>
<dbReference type="Proteomes" id="UP001235939">
    <property type="component" value="Chromosome 03"/>
</dbReference>
<dbReference type="PANTHER" id="PTHR13027:SF7">
    <property type="entry name" value="VACUOLAR FUSION PROTEIN MON1 HOMOLOG"/>
    <property type="match status" value="1"/>
</dbReference>
<evidence type="ECO:0000259" key="3">
    <source>
        <dbReference type="Pfam" id="PF19036"/>
    </source>
</evidence>
<dbReference type="PRINTS" id="PR01546">
    <property type="entry name" value="YEAST73DUF"/>
</dbReference>
<dbReference type="InterPro" id="IPR004353">
    <property type="entry name" value="Mon1"/>
</dbReference>
<evidence type="ECO:0000256" key="2">
    <source>
        <dbReference type="SAM" id="MobiDB-lite"/>
    </source>
</evidence>
<gene>
    <name evidence="4" type="ORF">LAZ67_3003271</name>
</gene>
<accession>A0ABY6K984</accession>
<feature type="domain" description="FUZ/MON1/HPS1 first Longin" evidence="3">
    <location>
        <begin position="111"/>
        <end position="208"/>
    </location>
</feature>
<feature type="region of interest" description="Disordered" evidence="2">
    <location>
        <begin position="1"/>
        <end position="53"/>
    </location>
</feature>
<comment type="similarity">
    <text evidence="1">Belongs to the MON1/SAND family.</text>
</comment>
<organism evidence="4 5">
    <name type="scientific">Cordylochernes scorpioides</name>
    <dbReference type="NCBI Taxonomy" id="51811"/>
    <lineage>
        <taxon>Eukaryota</taxon>
        <taxon>Metazoa</taxon>
        <taxon>Ecdysozoa</taxon>
        <taxon>Arthropoda</taxon>
        <taxon>Chelicerata</taxon>
        <taxon>Arachnida</taxon>
        <taxon>Pseudoscorpiones</taxon>
        <taxon>Cheliferoidea</taxon>
        <taxon>Chernetidae</taxon>
        <taxon>Cordylochernes</taxon>
    </lineage>
</organism>
<feature type="compositionally biased region" description="Low complexity" evidence="2">
    <location>
        <begin position="1"/>
        <end position="11"/>
    </location>
</feature>
<evidence type="ECO:0000313" key="5">
    <source>
        <dbReference type="Proteomes" id="UP001235939"/>
    </source>
</evidence>
<dbReference type="Pfam" id="PF19036">
    <property type="entry name" value="Fuz_longin_1"/>
    <property type="match status" value="1"/>
</dbReference>
<dbReference type="PANTHER" id="PTHR13027">
    <property type="entry name" value="SAND PROTEIN-RELATED"/>
    <property type="match status" value="1"/>
</dbReference>
<keyword evidence="5" id="KW-1185">Reference proteome</keyword>
<comment type="function">
    <text evidence="1">Plays an important role in membrane trafficking through the secretory apparatus.</text>
</comment>
<evidence type="ECO:0000256" key="1">
    <source>
        <dbReference type="RuleBase" id="RU367048"/>
    </source>
</evidence>